<name>A0AC35UFT2_9BILA</name>
<reference evidence="2" key="1">
    <citation type="submission" date="2016-11" db="UniProtKB">
        <authorList>
            <consortium name="WormBaseParasite"/>
        </authorList>
    </citation>
    <scope>IDENTIFICATION</scope>
    <source>
        <strain evidence="2">KR3021</strain>
    </source>
</reference>
<organism evidence="1 2">
    <name type="scientific">Rhabditophanes sp. KR3021</name>
    <dbReference type="NCBI Taxonomy" id="114890"/>
    <lineage>
        <taxon>Eukaryota</taxon>
        <taxon>Metazoa</taxon>
        <taxon>Ecdysozoa</taxon>
        <taxon>Nematoda</taxon>
        <taxon>Chromadorea</taxon>
        <taxon>Rhabditida</taxon>
        <taxon>Tylenchina</taxon>
        <taxon>Panagrolaimomorpha</taxon>
        <taxon>Strongyloidoidea</taxon>
        <taxon>Alloionematidae</taxon>
        <taxon>Rhabditophanes</taxon>
    </lineage>
</organism>
<accession>A0AC35UFT2</accession>
<evidence type="ECO:0000313" key="1">
    <source>
        <dbReference type="Proteomes" id="UP000095286"/>
    </source>
</evidence>
<proteinExistence type="predicted"/>
<dbReference type="Proteomes" id="UP000095286">
    <property type="component" value="Unplaced"/>
</dbReference>
<dbReference type="WBParaSite" id="RSKR_0001114100.1">
    <property type="protein sequence ID" value="RSKR_0001114100.1"/>
    <property type="gene ID" value="RSKR_0001114100"/>
</dbReference>
<evidence type="ECO:0000313" key="2">
    <source>
        <dbReference type="WBParaSite" id="RSKR_0001114100.1"/>
    </source>
</evidence>
<sequence>MGSVVLPVVNALLEGETEKGLKKRAKKEANGGCCSDQANGPPKKLRNVIHWKLMNTFNSEQEMLKVRCTQRVSKRKTDIIKTGVKLTFRCNVWKRTRCTYQMYVLYNFEEQIELYETGTHNHDFNTKARFPNPPKTYLTPASKQYLDDLIENHKKGKSPSDGRGPSKGRKIKHDIVKKDEKVSTEEGANNDFEDILKKVVNNNEDSMEGPEDIAPTQFGSEELVNSMKFINMFSTYPQETTLTPNEPVSIVIKSGEDEANDTCSEGINEASPNSNISFASSSSSPTNQDTTLFSSKFSLNESECITQLIKIAQELDLQFIFRSGEAGGNELCLQQQKSNDIEKVVILADLGEYVQYEERENGGAVEIEKWLKADYTQFLWALRGKCCYFFRSISIKTCI</sequence>
<protein>
    <submittedName>
        <fullName evidence="2">FLYWCH-type domain-containing protein</fullName>
    </submittedName>
</protein>